<feature type="region of interest" description="Disordered" evidence="1">
    <location>
        <begin position="1"/>
        <end position="40"/>
    </location>
</feature>
<feature type="compositionally biased region" description="Low complexity" evidence="1">
    <location>
        <begin position="169"/>
        <end position="179"/>
    </location>
</feature>
<dbReference type="Gene3D" id="6.10.250.1790">
    <property type="match status" value="1"/>
</dbReference>
<feature type="compositionally biased region" description="Basic residues" evidence="1">
    <location>
        <begin position="157"/>
        <end position="168"/>
    </location>
</feature>
<dbReference type="GeneID" id="64858382"/>
<name>A0A8H2VH71_9SACH</name>
<keyword evidence="4" id="KW-1185">Reference proteome</keyword>
<gene>
    <name evidence="3" type="ORF">KABA2_06S03212</name>
</gene>
<evidence type="ECO:0000259" key="2">
    <source>
        <dbReference type="Pfam" id="PF10453"/>
    </source>
</evidence>
<feature type="compositionally biased region" description="Polar residues" evidence="1">
    <location>
        <begin position="1"/>
        <end position="20"/>
    </location>
</feature>
<evidence type="ECO:0000256" key="1">
    <source>
        <dbReference type="SAM" id="MobiDB-lite"/>
    </source>
</evidence>
<protein>
    <submittedName>
        <fullName evidence="3">Similar to Saccharomyces cerevisiae YPL193W RSA1 Protein involved in the assembly of 60S ribosomal subunits</fullName>
    </submittedName>
</protein>
<dbReference type="RefSeq" id="XP_041407184.1">
    <property type="nucleotide sequence ID" value="XM_041551250.1"/>
</dbReference>
<evidence type="ECO:0000313" key="4">
    <source>
        <dbReference type="Proteomes" id="UP000644660"/>
    </source>
</evidence>
<feature type="region of interest" description="Disordered" evidence="1">
    <location>
        <begin position="383"/>
        <end position="417"/>
    </location>
</feature>
<reference evidence="3 4" key="1">
    <citation type="submission" date="2020-05" db="EMBL/GenBank/DDBJ databases">
        <authorList>
            <person name="Casaregola S."/>
            <person name="Devillers H."/>
            <person name="Grondin C."/>
        </authorList>
    </citation>
    <scope>NUCLEOTIDE SEQUENCE [LARGE SCALE GENOMIC DNA]</scope>
    <source>
        <strain evidence="3 4">CLIB 1767</strain>
    </source>
</reference>
<dbReference type="Proteomes" id="UP000644660">
    <property type="component" value="Unassembled WGS sequence"/>
</dbReference>
<feature type="domain" description="FMR1-interacting protein 1 conserved" evidence="2">
    <location>
        <begin position="256"/>
        <end position="305"/>
    </location>
</feature>
<accession>A0A8H2VH71</accession>
<feature type="compositionally biased region" description="Polar residues" evidence="1">
    <location>
        <begin position="251"/>
        <end position="263"/>
    </location>
</feature>
<feature type="region of interest" description="Disordered" evidence="1">
    <location>
        <begin position="155"/>
        <end position="204"/>
    </location>
</feature>
<dbReference type="Pfam" id="PF10453">
    <property type="entry name" value="NUFIP1"/>
    <property type="match status" value="1"/>
</dbReference>
<organism evidence="3 4">
    <name type="scientific">Maudiozyma barnettii</name>
    <dbReference type="NCBI Taxonomy" id="61262"/>
    <lineage>
        <taxon>Eukaryota</taxon>
        <taxon>Fungi</taxon>
        <taxon>Dikarya</taxon>
        <taxon>Ascomycota</taxon>
        <taxon>Saccharomycotina</taxon>
        <taxon>Saccharomycetes</taxon>
        <taxon>Saccharomycetales</taxon>
        <taxon>Saccharomycetaceae</taxon>
        <taxon>Maudiozyma</taxon>
    </lineage>
</organism>
<dbReference type="InterPro" id="IPR019496">
    <property type="entry name" value="NUFIP1_cons_dom"/>
</dbReference>
<dbReference type="AlphaFoldDB" id="A0A8H2VH71"/>
<sequence>MNYGNDSSNTNQHEYSNNVPRPTFSGVLGTGRPEERPQPNERNSYITQAQFSSIPYQQQNGYPSEFQGYNNNYNNYHNVDNQGILYNQLPQHLINNQFNNDAYASQYNNHGTSWSYNDTRNAMIYNNPNTYNVNSKDESSKEIVSYEDIAPVVPTNIKKKNNKKKLQHKQQNNINHNNNGESDGPKVTVPPIPDSTCASSSLNDDSKVEKLNNLKNMAKETLISKGDTFPGSLRLTSQNDDDDDDNDDHSQSLTSKSNINIPGTSIKLDTDEEITKWKEERRKMWLLKISNNKEEHMKAMGVKENDLKNTSVLKEASKQKKFIQSIESQVHRYDPKANLNLKVAQREMATENDKILQFIQELGDANLLKYELTAAEKEKLFGSGPTNFKRKFKNSQPYGRVQKKKFNNNQRYDSSSK</sequence>
<dbReference type="EMBL" id="CAEFZW010000006">
    <property type="protein sequence ID" value="CAB4255340.1"/>
    <property type="molecule type" value="Genomic_DNA"/>
</dbReference>
<comment type="caution">
    <text evidence="3">The sequence shown here is derived from an EMBL/GenBank/DDBJ whole genome shotgun (WGS) entry which is preliminary data.</text>
</comment>
<evidence type="ECO:0000313" key="3">
    <source>
        <dbReference type="EMBL" id="CAB4255340.1"/>
    </source>
</evidence>
<feature type="compositionally biased region" description="Polar residues" evidence="1">
    <location>
        <begin position="407"/>
        <end position="417"/>
    </location>
</feature>
<proteinExistence type="predicted"/>
<feature type="region of interest" description="Disordered" evidence="1">
    <location>
        <begin position="222"/>
        <end position="264"/>
    </location>
</feature>